<dbReference type="FunFam" id="3.30.160.60:FF:000242">
    <property type="entry name" value="Endolytic murein transglycosylase"/>
    <property type="match status" value="1"/>
</dbReference>
<dbReference type="Proteomes" id="UP000070299">
    <property type="component" value="Unassembled WGS sequence"/>
</dbReference>
<dbReference type="PANTHER" id="PTHR30518:SF2">
    <property type="entry name" value="ENDOLYTIC MUREIN TRANSGLYCOSYLASE"/>
    <property type="match status" value="1"/>
</dbReference>
<dbReference type="STRING" id="1799789.AX660_11150"/>
<dbReference type="EC" id="4.2.2.29" evidence="7"/>
<sequence>MKIKFILKFLLLILLLGCLGAGALYYYLNQQVQQTLLISKPQLLTLGKGQSARKILVELEQQKIIGDIIALKILLKLKPQLAKFKAGTYELLPGMQTQQLLDLLVSGKEKLFSISLVEGLQWREWELQLKSQEHLVFDATTDAGIAALISDLPGQSIEGWLLPDTYHFATGTNAFTVISIAHQKMRQYLEEQWHVRALDVPYANSYEGLIMASIIEKETAVPSERPRIAGVFVNRLNLNMRLQTDPTVIYGLGPDFDGDIKRKDLKTPTPYNTYVIKGLPPTPIAMPGKLSIAAAFNPLATNDLYFVARGDGSHQFSETLQQHNQAVKQYILKK</sequence>
<protein>
    <recommendedName>
        <fullName evidence="7">Endolytic murein transglycosylase</fullName>
        <ecNumber evidence="7">4.2.2.29</ecNumber>
    </recommendedName>
    <alternativeName>
        <fullName evidence="7">Peptidoglycan lytic transglycosylase</fullName>
    </alternativeName>
    <alternativeName>
        <fullName evidence="7">Peptidoglycan polymerization terminase</fullName>
    </alternativeName>
</protein>
<evidence type="ECO:0000256" key="4">
    <source>
        <dbReference type="ARBA" id="ARBA00023136"/>
    </source>
</evidence>
<comment type="caution">
    <text evidence="8">The sequence shown here is derived from an EMBL/GenBank/DDBJ whole genome shotgun (WGS) entry which is preliminary data.</text>
</comment>
<dbReference type="GO" id="GO:0009252">
    <property type="term" value="P:peptidoglycan biosynthetic process"/>
    <property type="evidence" value="ECO:0007669"/>
    <property type="project" value="UniProtKB-UniRule"/>
</dbReference>
<evidence type="ECO:0000256" key="3">
    <source>
        <dbReference type="ARBA" id="ARBA00022989"/>
    </source>
</evidence>
<proteinExistence type="inferred from homology"/>
<evidence type="ECO:0000313" key="8">
    <source>
        <dbReference type="EMBL" id="KXI28763.1"/>
    </source>
</evidence>
<dbReference type="Pfam" id="PF02618">
    <property type="entry name" value="YceG"/>
    <property type="match status" value="1"/>
</dbReference>
<keyword evidence="7" id="KW-0997">Cell inner membrane</keyword>
<dbReference type="GO" id="GO:0008932">
    <property type="term" value="F:lytic endotransglycosylase activity"/>
    <property type="evidence" value="ECO:0007669"/>
    <property type="project" value="UniProtKB-UniRule"/>
</dbReference>
<dbReference type="EMBL" id="LSNE01000005">
    <property type="protein sequence ID" value="KXI28763.1"/>
    <property type="molecule type" value="Genomic_DNA"/>
</dbReference>
<evidence type="ECO:0000256" key="5">
    <source>
        <dbReference type="ARBA" id="ARBA00023239"/>
    </source>
</evidence>
<gene>
    <name evidence="7" type="primary">mltG</name>
    <name evidence="8" type="ORF">AX660_11150</name>
</gene>
<evidence type="ECO:0000256" key="1">
    <source>
        <dbReference type="ARBA" id="ARBA00022475"/>
    </source>
</evidence>
<dbReference type="RefSeq" id="WP_068375450.1">
    <property type="nucleotide sequence ID" value="NZ_LSNE01000005.1"/>
</dbReference>
<evidence type="ECO:0000256" key="6">
    <source>
        <dbReference type="ARBA" id="ARBA00023316"/>
    </source>
</evidence>
<keyword evidence="9" id="KW-1185">Reference proteome</keyword>
<dbReference type="Gene3D" id="3.30.160.60">
    <property type="entry name" value="Classic Zinc Finger"/>
    <property type="match status" value="2"/>
</dbReference>
<keyword evidence="6 7" id="KW-0961">Cell wall biogenesis/degradation</keyword>
<comment type="function">
    <text evidence="7">Functions as a peptidoglycan terminase that cleaves nascent peptidoglycan strands endolytically to terminate their elongation.</text>
</comment>
<dbReference type="AlphaFoldDB" id="A0A136A0P7"/>
<dbReference type="CDD" id="cd08010">
    <property type="entry name" value="MltG_like"/>
    <property type="match status" value="1"/>
</dbReference>
<dbReference type="OrthoDB" id="9814591at2"/>
<dbReference type="PANTHER" id="PTHR30518">
    <property type="entry name" value="ENDOLYTIC MUREIN TRANSGLYCOSYLASE"/>
    <property type="match status" value="1"/>
</dbReference>
<evidence type="ECO:0000256" key="2">
    <source>
        <dbReference type="ARBA" id="ARBA00022692"/>
    </source>
</evidence>
<dbReference type="GO" id="GO:0005886">
    <property type="term" value="C:plasma membrane"/>
    <property type="evidence" value="ECO:0007669"/>
    <property type="project" value="UniProtKB-UniRule"/>
</dbReference>
<reference evidence="9" key="1">
    <citation type="submission" date="2016-02" db="EMBL/GenBank/DDBJ databases">
        <authorList>
            <person name="Schultz-Johansen M."/>
            <person name="Glaring M.A."/>
            <person name="Bech P.K."/>
            <person name="Stougaard P."/>
        </authorList>
    </citation>
    <scope>NUCLEOTIDE SEQUENCE [LARGE SCALE GENOMIC DNA]</scope>
    <source>
        <strain evidence="9">S66</strain>
    </source>
</reference>
<accession>A0A136A0P7</accession>
<keyword evidence="5 7" id="KW-0456">Lyase</keyword>
<comment type="similarity">
    <text evidence="7">Belongs to the transglycosylase MltG family.</text>
</comment>
<keyword evidence="3 7" id="KW-1133">Transmembrane helix</keyword>
<evidence type="ECO:0000256" key="7">
    <source>
        <dbReference type="HAMAP-Rule" id="MF_02065"/>
    </source>
</evidence>
<dbReference type="InterPro" id="IPR003770">
    <property type="entry name" value="MLTG-like"/>
</dbReference>
<dbReference type="GO" id="GO:0071555">
    <property type="term" value="P:cell wall organization"/>
    <property type="evidence" value="ECO:0007669"/>
    <property type="project" value="UniProtKB-KW"/>
</dbReference>
<evidence type="ECO:0000313" key="9">
    <source>
        <dbReference type="Proteomes" id="UP000070299"/>
    </source>
</evidence>
<comment type="catalytic activity">
    <reaction evidence="7">
        <text>a peptidoglycan chain = a peptidoglycan chain with N-acetyl-1,6-anhydromuramyl-[peptide] at the reducing end + a peptidoglycan chain with N-acetylglucosamine at the non-reducing end.</text>
        <dbReference type="EC" id="4.2.2.29"/>
    </reaction>
</comment>
<dbReference type="HAMAP" id="MF_02065">
    <property type="entry name" value="MltG"/>
    <property type="match status" value="1"/>
</dbReference>
<feature type="site" description="Important for catalytic activity" evidence="7">
    <location>
        <position position="218"/>
    </location>
</feature>
<name>A0A136A0P7_9ALTE</name>
<organism evidence="8 9">
    <name type="scientific">Paraglaciecola hydrolytica</name>
    <dbReference type="NCBI Taxonomy" id="1799789"/>
    <lineage>
        <taxon>Bacteria</taxon>
        <taxon>Pseudomonadati</taxon>
        <taxon>Pseudomonadota</taxon>
        <taxon>Gammaproteobacteria</taxon>
        <taxon>Alteromonadales</taxon>
        <taxon>Alteromonadaceae</taxon>
        <taxon>Paraglaciecola</taxon>
    </lineage>
</organism>
<dbReference type="NCBIfam" id="TIGR00247">
    <property type="entry name" value="endolytic transglycosylase MltG"/>
    <property type="match status" value="1"/>
</dbReference>
<keyword evidence="4 7" id="KW-0472">Membrane</keyword>
<keyword evidence="1 7" id="KW-1003">Cell membrane</keyword>
<keyword evidence="2 7" id="KW-0812">Transmembrane</keyword>